<reference evidence="3" key="1">
    <citation type="journal article" date="2010" name="Genome Res.">
        <title>Population genomic sequencing of Coccidioides fungi reveals recent hybridization and transposon control.</title>
        <authorList>
            <person name="Neafsey D.E."/>
            <person name="Barker B.M."/>
            <person name="Sharpton T.J."/>
            <person name="Stajich J.E."/>
            <person name="Park D.J."/>
            <person name="Whiston E."/>
            <person name="Hung C.-Y."/>
            <person name="McMahan C."/>
            <person name="White J."/>
            <person name="Sykes S."/>
            <person name="Heiman D."/>
            <person name="Young S."/>
            <person name="Zeng Q."/>
            <person name="Abouelleil A."/>
            <person name="Aftuck L."/>
            <person name="Bessette D."/>
            <person name="Brown A."/>
            <person name="FitzGerald M."/>
            <person name="Lui A."/>
            <person name="Macdonald J.P."/>
            <person name="Priest M."/>
            <person name="Orbach M.J."/>
            <person name="Galgiani J.N."/>
            <person name="Kirkland T.N."/>
            <person name="Cole G.T."/>
            <person name="Birren B.W."/>
            <person name="Henn M.R."/>
            <person name="Taylor J.W."/>
            <person name="Rounsley S.D."/>
        </authorList>
    </citation>
    <scope>NUCLEOTIDE SEQUENCE [LARGE SCALE GENOMIC DNA]</scope>
    <source>
        <strain evidence="3">RMSCC 2394</strain>
    </source>
</reference>
<feature type="region of interest" description="Disordered" evidence="1">
    <location>
        <begin position="1"/>
        <end position="109"/>
    </location>
</feature>
<feature type="compositionally biased region" description="Basic and acidic residues" evidence="1">
    <location>
        <begin position="35"/>
        <end position="45"/>
    </location>
</feature>
<evidence type="ECO:0000256" key="1">
    <source>
        <dbReference type="SAM" id="MobiDB-lite"/>
    </source>
</evidence>
<proteinExistence type="predicted"/>
<gene>
    <name evidence="2" type="ORF">CIRG_01059</name>
</gene>
<name>A0A0J6Y1N9_COCIT</name>
<evidence type="ECO:0000313" key="3">
    <source>
        <dbReference type="Proteomes" id="UP000054565"/>
    </source>
</evidence>
<feature type="compositionally biased region" description="Basic and acidic residues" evidence="1">
    <location>
        <begin position="78"/>
        <end position="102"/>
    </location>
</feature>
<protein>
    <submittedName>
        <fullName evidence="2">Uncharacterized protein</fullName>
    </submittedName>
</protein>
<organism evidence="2 3">
    <name type="scientific">Coccidioides immitis RMSCC 2394</name>
    <dbReference type="NCBI Taxonomy" id="404692"/>
    <lineage>
        <taxon>Eukaryota</taxon>
        <taxon>Fungi</taxon>
        <taxon>Dikarya</taxon>
        <taxon>Ascomycota</taxon>
        <taxon>Pezizomycotina</taxon>
        <taxon>Eurotiomycetes</taxon>
        <taxon>Eurotiomycetidae</taxon>
        <taxon>Onygenales</taxon>
        <taxon>Onygenaceae</taxon>
        <taxon>Coccidioides</taxon>
    </lineage>
</organism>
<accession>A0A0J6Y1N9</accession>
<dbReference type="EMBL" id="DS028093">
    <property type="protein sequence ID" value="KMP00919.1"/>
    <property type="molecule type" value="Genomic_DNA"/>
</dbReference>
<sequence>MPDPPPSGGPRTGISSKAATRRGGAGAEPTPATNVDHDGGPHSHQLDASQSEAVQESARRHHGHSETRWASKFASLQDQKKHGEEMHGYEGGHPVPKERSFAEQKPGSKSLAGQFMEKIVERLLYVLYHLQGPRGPKILRASIKCMQADVVFGHVLIDPKNAQTAEAAQDNSEVYSTETTK</sequence>
<dbReference type="Proteomes" id="UP000054565">
    <property type="component" value="Unassembled WGS sequence"/>
</dbReference>
<dbReference type="OrthoDB" id="4204446at2759"/>
<dbReference type="AlphaFoldDB" id="A0A0J6Y1N9"/>
<evidence type="ECO:0000313" key="2">
    <source>
        <dbReference type="EMBL" id="KMP00919.1"/>
    </source>
</evidence>